<comment type="caution">
    <text evidence="2">The sequence shown here is derived from an EMBL/GenBank/DDBJ whole genome shotgun (WGS) entry which is preliminary data.</text>
</comment>
<organism evidence="2 3">
    <name type="scientific">Trichoderma breve</name>
    <dbReference type="NCBI Taxonomy" id="2034170"/>
    <lineage>
        <taxon>Eukaryota</taxon>
        <taxon>Fungi</taxon>
        <taxon>Dikarya</taxon>
        <taxon>Ascomycota</taxon>
        <taxon>Pezizomycotina</taxon>
        <taxon>Sordariomycetes</taxon>
        <taxon>Hypocreomycetidae</taxon>
        <taxon>Hypocreales</taxon>
        <taxon>Hypocreaceae</taxon>
        <taxon>Trichoderma</taxon>
    </lineage>
</organism>
<dbReference type="Proteomes" id="UP001140511">
    <property type="component" value="Unassembled WGS sequence"/>
</dbReference>
<reference evidence="2" key="1">
    <citation type="submission" date="2022-09" db="EMBL/GenBank/DDBJ databases">
        <title>Chromosome-level assembly of Trichoderma breve T069, a fungus used in development of biopesticide product.</title>
        <authorList>
            <person name="Lin R."/>
            <person name="Liu T."/>
        </authorList>
    </citation>
    <scope>NUCLEOTIDE SEQUENCE</scope>
    <source>
        <strain evidence="2">T069</strain>
    </source>
</reference>
<keyword evidence="3" id="KW-1185">Reference proteome</keyword>
<protein>
    <recommendedName>
        <fullName evidence="1">DUF6598 domain-containing protein</fullName>
    </recommendedName>
</protein>
<evidence type="ECO:0000313" key="3">
    <source>
        <dbReference type="Proteomes" id="UP001140511"/>
    </source>
</evidence>
<gene>
    <name evidence="2" type="ORF">T069G_02205</name>
</gene>
<feature type="domain" description="DUF6598" evidence="1">
    <location>
        <begin position="21"/>
        <end position="260"/>
    </location>
</feature>
<dbReference type="GeneID" id="80864103"/>
<dbReference type="EMBL" id="JAOPEN010000001">
    <property type="protein sequence ID" value="KAJ4865675.1"/>
    <property type="molecule type" value="Genomic_DNA"/>
</dbReference>
<sequence length="263" mass="29580">MGKLMMSTAAEFPFLQGREFLEIFFVRNDNIDDEETGDLYGNFRVEDGLGTDDLFNLSRNEHIPIAQQDYVPMTGPSLPISGADQLYLTLDLWDHDSISADDPIVQGTIRWNAYSHFSEYKKKHIQLVTGKYGRATVSYAVMRDALAATIEITLINGDNENPTDIYGSITTCNGLGESEPFQKTKKTSIKVRPKDLIKLSRCVVAVPTDDKLKVKADLYDHDPISSDEHLMDGYGTFTPLWNQCHQQTITGPHGEVQIRVTWS</sequence>
<dbReference type="PANTHER" id="PTHR33065">
    <property type="entry name" value="OS07G0486400 PROTEIN"/>
    <property type="match status" value="1"/>
</dbReference>
<dbReference type="Pfam" id="PF20241">
    <property type="entry name" value="DUF6598"/>
    <property type="match status" value="1"/>
</dbReference>
<dbReference type="AlphaFoldDB" id="A0A9W9EFB9"/>
<dbReference type="RefSeq" id="XP_056034731.1">
    <property type="nucleotide sequence ID" value="XM_056169415.1"/>
</dbReference>
<dbReference type="PANTHER" id="PTHR33065:SF88">
    <property type="entry name" value="OS11G0104220 PROTEIN"/>
    <property type="match status" value="1"/>
</dbReference>
<name>A0A9W9EFB9_9HYPO</name>
<evidence type="ECO:0000313" key="2">
    <source>
        <dbReference type="EMBL" id="KAJ4865675.1"/>
    </source>
</evidence>
<dbReference type="InterPro" id="IPR046533">
    <property type="entry name" value="DUF6598"/>
</dbReference>
<proteinExistence type="predicted"/>
<evidence type="ECO:0000259" key="1">
    <source>
        <dbReference type="Pfam" id="PF20241"/>
    </source>
</evidence>
<accession>A0A9W9EFB9</accession>